<dbReference type="Proteomes" id="UP000002748">
    <property type="component" value="Unassembled WGS sequence"/>
</dbReference>
<dbReference type="AlphaFoldDB" id="J6EMN6"/>
<dbReference type="HOGENOM" id="CLU_601572_0_0_1"/>
<name>J6EMN6_TRIAS</name>
<gene>
    <name evidence="2" type="ORF">A1Q1_06010</name>
</gene>
<dbReference type="RefSeq" id="XP_014176694.1">
    <property type="nucleotide sequence ID" value="XM_014321219.1"/>
</dbReference>
<feature type="compositionally biased region" description="Polar residues" evidence="1">
    <location>
        <begin position="390"/>
        <end position="401"/>
    </location>
</feature>
<evidence type="ECO:0000256" key="1">
    <source>
        <dbReference type="SAM" id="MobiDB-lite"/>
    </source>
</evidence>
<protein>
    <submittedName>
        <fullName evidence="2">Uncharacterized protein</fullName>
    </submittedName>
</protein>
<dbReference type="KEGG" id="tasa:A1Q1_06010"/>
<evidence type="ECO:0000313" key="3">
    <source>
        <dbReference type="Proteomes" id="UP000002748"/>
    </source>
</evidence>
<feature type="compositionally biased region" description="Polar residues" evidence="1">
    <location>
        <begin position="30"/>
        <end position="48"/>
    </location>
</feature>
<organism evidence="2 3">
    <name type="scientific">Trichosporon asahii var. asahii (strain ATCC 90039 / CBS 2479 / JCM 2466 / KCTC 7840 / NBRC 103889/ NCYC 2677 / UAMH 7654)</name>
    <name type="common">Yeast</name>
    <dbReference type="NCBI Taxonomy" id="1186058"/>
    <lineage>
        <taxon>Eukaryota</taxon>
        <taxon>Fungi</taxon>
        <taxon>Dikarya</taxon>
        <taxon>Basidiomycota</taxon>
        <taxon>Agaricomycotina</taxon>
        <taxon>Tremellomycetes</taxon>
        <taxon>Trichosporonales</taxon>
        <taxon>Trichosporonaceae</taxon>
        <taxon>Trichosporon</taxon>
    </lineage>
</organism>
<evidence type="ECO:0000313" key="2">
    <source>
        <dbReference type="EMBL" id="EJT45564.1"/>
    </source>
</evidence>
<sequence>MPSTGCRPRTPTDTGLEGAKGLPPRPSPYVRQNSTPSTAQSQPPTSNRRTWDHLRVTRPPPNNRRTSDPLATSSTFAQPLVPRPSLSVTSTQVPTKLPPPSPNYVPRQKPQPVQPVKMATMVDCFSQTEETIRVDRGIQSSKPDTMSASVHADLIAATNVLRGTKFTVMAGTFNVPDLQLVSTYLRMKVVGSEDGPDPRTDYVLVPTVAQTNPDRSAAVIELLAQENSKWHRYPAVTYEWILEGVRVGSLQNTNSDDPDRHRIEAILEELVALEELHLSTRDEVSCVRLRQANKQLMNDEAERRLLVCQSMMVRLFRVMLPNTPMWRAMGAGVAPDVGVMTNEELVQSVELASHWKDPAPPTCAPPEREEWNDNALDIFLGQESEESWDTDTNAVDNNIAGSSSSRREASRMQIDSDGSEFRTVRFHTPTPPPFSLSNGQGSAQKPIVIDDSDDE</sequence>
<reference evidence="2 3" key="1">
    <citation type="journal article" date="2012" name="Eukaryot. Cell">
        <title>Draft genome sequence of CBS 2479, the standard type strain of Trichosporon asahii.</title>
        <authorList>
            <person name="Yang R.Y."/>
            <person name="Li H.T."/>
            <person name="Zhu H."/>
            <person name="Zhou G.P."/>
            <person name="Wang M."/>
            <person name="Wang L."/>
        </authorList>
    </citation>
    <scope>NUCLEOTIDE SEQUENCE [LARGE SCALE GENOMIC DNA]</scope>
    <source>
        <strain evidence="3">ATCC 90039 / CBS 2479 / JCM 2466 / KCTC 7840 / NCYC 2677 / UAMH 7654</strain>
    </source>
</reference>
<dbReference type="GeneID" id="25989522"/>
<proteinExistence type="predicted"/>
<feature type="region of interest" description="Disordered" evidence="1">
    <location>
        <begin position="385"/>
        <end position="455"/>
    </location>
</feature>
<feature type="region of interest" description="Disordered" evidence="1">
    <location>
        <begin position="1"/>
        <end position="113"/>
    </location>
</feature>
<dbReference type="VEuPathDB" id="FungiDB:A1Q1_06010"/>
<accession>J6EMN6</accession>
<dbReference type="EMBL" id="ALBS01000324">
    <property type="protein sequence ID" value="EJT45564.1"/>
    <property type="molecule type" value="Genomic_DNA"/>
</dbReference>
<comment type="caution">
    <text evidence="2">The sequence shown here is derived from an EMBL/GenBank/DDBJ whole genome shotgun (WGS) entry which is preliminary data.</text>
</comment>